<sequence length="169" mass="17678">MAAPPPRPRRGAGRRFGVSAAALRLIKAACGARPRGAHVSQPPLFWRSRQPCCASPSLEPRLPLALPHPPPLSRPRTSACASAACDRRAAGAMAGLGALWDLILTALEEALFSVYLVVFRVTRGFIALLSPSKVSATHRTVLVVGDGLAEGVGDTLATGGLAPRINTLF</sequence>
<proteinExistence type="predicted"/>
<dbReference type="EMBL" id="KV920851">
    <property type="protein sequence ID" value="OSX68243.1"/>
    <property type="molecule type" value="Genomic_DNA"/>
</dbReference>
<keyword evidence="2" id="KW-1185">Reference proteome</keyword>
<accession>A0A1X6NIR4</accession>
<name>A0A1X6NIR4_PORUM</name>
<evidence type="ECO:0000313" key="1">
    <source>
        <dbReference type="EMBL" id="OSX68243.1"/>
    </source>
</evidence>
<evidence type="ECO:0000313" key="2">
    <source>
        <dbReference type="Proteomes" id="UP000218209"/>
    </source>
</evidence>
<protein>
    <submittedName>
        <fullName evidence="1">Uncharacterized protein</fullName>
    </submittedName>
</protein>
<reference evidence="1 2" key="1">
    <citation type="submission" date="2017-03" db="EMBL/GenBank/DDBJ databases">
        <title>WGS assembly of Porphyra umbilicalis.</title>
        <authorList>
            <person name="Brawley S.H."/>
            <person name="Blouin N.A."/>
            <person name="Ficko-Blean E."/>
            <person name="Wheeler G.L."/>
            <person name="Lohr M."/>
            <person name="Goodson H.V."/>
            <person name="Jenkins J.W."/>
            <person name="Blaby-Haas C.E."/>
            <person name="Helliwell K.E."/>
            <person name="Chan C."/>
            <person name="Marriage T."/>
            <person name="Bhattacharya D."/>
            <person name="Klein A.S."/>
            <person name="Badis Y."/>
            <person name="Brodie J."/>
            <person name="Cao Y."/>
            <person name="Collen J."/>
            <person name="Dittami S.M."/>
            <person name="Gachon C.M."/>
            <person name="Green B.R."/>
            <person name="Karpowicz S."/>
            <person name="Kim J.W."/>
            <person name="Kudahl U."/>
            <person name="Lin S."/>
            <person name="Michel G."/>
            <person name="Mittag M."/>
            <person name="Olson B.J."/>
            <person name="Pangilinan J."/>
            <person name="Peng Y."/>
            <person name="Qiu H."/>
            <person name="Shu S."/>
            <person name="Singer J.T."/>
            <person name="Smith A.G."/>
            <person name="Sprecher B.N."/>
            <person name="Wagner V."/>
            <person name="Wang W."/>
            <person name="Wang Z.-Y."/>
            <person name="Yan J."/>
            <person name="Yarish C."/>
            <person name="Zoeuner-Riek S."/>
            <person name="Zhuang Y."/>
            <person name="Zou Y."/>
            <person name="Lindquist E.A."/>
            <person name="Grimwood J."/>
            <person name="Barry K."/>
            <person name="Rokhsar D.S."/>
            <person name="Schmutz J."/>
            <person name="Stiller J.W."/>
            <person name="Grossman A.R."/>
            <person name="Prochnik S.E."/>
        </authorList>
    </citation>
    <scope>NUCLEOTIDE SEQUENCE [LARGE SCALE GENOMIC DNA]</scope>
    <source>
        <strain evidence="1">4086291</strain>
    </source>
</reference>
<organism evidence="1 2">
    <name type="scientific">Porphyra umbilicalis</name>
    <name type="common">Purple laver</name>
    <name type="synonym">Red alga</name>
    <dbReference type="NCBI Taxonomy" id="2786"/>
    <lineage>
        <taxon>Eukaryota</taxon>
        <taxon>Rhodophyta</taxon>
        <taxon>Bangiophyceae</taxon>
        <taxon>Bangiales</taxon>
        <taxon>Bangiaceae</taxon>
        <taxon>Porphyra</taxon>
    </lineage>
</organism>
<gene>
    <name evidence="1" type="ORF">BU14_3156s0001</name>
</gene>
<dbReference type="Proteomes" id="UP000218209">
    <property type="component" value="Unassembled WGS sequence"/>
</dbReference>
<dbReference type="AlphaFoldDB" id="A0A1X6NIR4"/>
<feature type="non-terminal residue" evidence="1">
    <location>
        <position position="169"/>
    </location>
</feature>